<dbReference type="GO" id="GO:1902201">
    <property type="term" value="P:negative regulation of bacterial-type flagellum-dependent cell motility"/>
    <property type="evidence" value="ECO:0007669"/>
    <property type="project" value="TreeGrafter"/>
</dbReference>
<dbReference type="Pfam" id="PF00990">
    <property type="entry name" value="GGDEF"/>
    <property type="match status" value="1"/>
</dbReference>
<name>A0A2W5DIX1_9BURK</name>
<comment type="caution">
    <text evidence="11">The sequence shown here is derived from an EMBL/GenBank/DDBJ whole genome shotgun (WGS) entry which is preliminary data.</text>
</comment>
<evidence type="ECO:0000259" key="10">
    <source>
        <dbReference type="PROSITE" id="PS50887"/>
    </source>
</evidence>
<dbReference type="NCBIfam" id="TIGR00254">
    <property type="entry name" value="GGDEF"/>
    <property type="match status" value="1"/>
</dbReference>
<dbReference type="EC" id="2.7.7.65" evidence="2"/>
<gene>
    <name evidence="11" type="ORF">DI603_19545</name>
</gene>
<protein>
    <recommendedName>
        <fullName evidence="2">diguanylate cyclase</fullName>
        <ecNumber evidence="2">2.7.7.65</ecNumber>
    </recommendedName>
</protein>
<dbReference type="FunFam" id="3.30.70.270:FF:000001">
    <property type="entry name" value="Diguanylate cyclase domain protein"/>
    <property type="match status" value="1"/>
</dbReference>
<evidence type="ECO:0000256" key="3">
    <source>
        <dbReference type="ARBA" id="ARBA00022475"/>
    </source>
</evidence>
<evidence type="ECO:0000256" key="1">
    <source>
        <dbReference type="ARBA" id="ARBA00004651"/>
    </source>
</evidence>
<dbReference type="Gene3D" id="6.10.340.10">
    <property type="match status" value="1"/>
</dbReference>
<evidence type="ECO:0000313" key="11">
    <source>
        <dbReference type="EMBL" id="PZP28360.1"/>
    </source>
</evidence>
<evidence type="ECO:0000256" key="6">
    <source>
        <dbReference type="ARBA" id="ARBA00023136"/>
    </source>
</evidence>
<dbReference type="InterPro" id="IPR003660">
    <property type="entry name" value="HAMP_dom"/>
</dbReference>
<dbReference type="PROSITE" id="PS50885">
    <property type="entry name" value="HAMP"/>
    <property type="match status" value="1"/>
</dbReference>
<dbReference type="PROSITE" id="PS50887">
    <property type="entry name" value="GGDEF"/>
    <property type="match status" value="1"/>
</dbReference>
<reference evidence="11 12" key="1">
    <citation type="submission" date="2017-08" db="EMBL/GenBank/DDBJ databases">
        <title>Infants hospitalized years apart are colonized by the same room-sourced microbial strains.</title>
        <authorList>
            <person name="Brooks B."/>
            <person name="Olm M.R."/>
            <person name="Firek B.A."/>
            <person name="Baker R."/>
            <person name="Thomas B.C."/>
            <person name="Morowitz M.J."/>
            <person name="Banfield J.F."/>
        </authorList>
    </citation>
    <scope>NUCLEOTIDE SEQUENCE [LARGE SCALE GENOMIC DNA]</scope>
    <source>
        <strain evidence="11">S2_012_000_R2_81</strain>
    </source>
</reference>
<dbReference type="InterPro" id="IPR043128">
    <property type="entry name" value="Rev_trsase/Diguanyl_cyclase"/>
</dbReference>
<dbReference type="GO" id="GO:0007165">
    <property type="term" value="P:signal transduction"/>
    <property type="evidence" value="ECO:0007669"/>
    <property type="project" value="InterPro"/>
</dbReference>
<keyword evidence="6 8" id="KW-0472">Membrane</keyword>
<evidence type="ECO:0000256" key="2">
    <source>
        <dbReference type="ARBA" id="ARBA00012528"/>
    </source>
</evidence>
<feature type="domain" description="HAMP" evidence="9">
    <location>
        <begin position="313"/>
        <end position="365"/>
    </location>
</feature>
<organism evidence="11 12">
    <name type="scientific">Roseateles depolymerans</name>
    <dbReference type="NCBI Taxonomy" id="76731"/>
    <lineage>
        <taxon>Bacteria</taxon>
        <taxon>Pseudomonadati</taxon>
        <taxon>Pseudomonadota</taxon>
        <taxon>Betaproteobacteria</taxon>
        <taxon>Burkholderiales</taxon>
        <taxon>Sphaerotilaceae</taxon>
        <taxon>Roseateles</taxon>
    </lineage>
</organism>
<dbReference type="InterPro" id="IPR050469">
    <property type="entry name" value="Diguanylate_Cyclase"/>
</dbReference>
<feature type="transmembrane region" description="Helical" evidence="8">
    <location>
        <begin position="293"/>
        <end position="312"/>
    </location>
</feature>
<feature type="transmembrane region" description="Helical" evidence="8">
    <location>
        <begin position="12"/>
        <end position="31"/>
    </location>
</feature>
<dbReference type="CDD" id="cd12914">
    <property type="entry name" value="PDC1_DGC_like"/>
    <property type="match status" value="1"/>
</dbReference>
<evidence type="ECO:0000313" key="12">
    <source>
        <dbReference type="Proteomes" id="UP000249633"/>
    </source>
</evidence>
<dbReference type="PANTHER" id="PTHR45138:SF9">
    <property type="entry name" value="DIGUANYLATE CYCLASE DGCM-RELATED"/>
    <property type="match status" value="1"/>
</dbReference>
<dbReference type="SMART" id="SM00267">
    <property type="entry name" value="GGDEF"/>
    <property type="match status" value="1"/>
</dbReference>
<keyword evidence="3" id="KW-1003">Cell membrane</keyword>
<evidence type="ECO:0000256" key="4">
    <source>
        <dbReference type="ARBA" id="ARBA00022692"/>
    </source>
</evidence>
<dbReference type="Gene3D" id="3.30.450.20">
    <property type="entry name" value="PAS domain"/>
    <property type="match status" value="1"/>
</dbReference>
<dbReference type="InterPro" id="IPR033479">
    <property type="entry name" value="dCache_1"/>
</dbReference>
<evidence type="ECO:0000256" key="8">
    <source>
        <dbReference type="SAM" id="Phobius"/>
    </source>
</evidence>
<dbReference type="EMBL" id="QFOD01000023">
    <property type="protein sequence ID" value="PZP28360.1"/>
    <property type="molecule type" value="Genomic_DNA"/>
</dbReference>
<dbReference type="Proteomes" id="UP000249633">
    <property type="component" value="Unassembled WGS sequence"/>
</dbReference>
<evidence type="ECO:0000256" key="7">
    <source>
        <dbReference type="ARBA" id="ARBA00034247"/>
    </source>
</evidence>
<dbReference type="GO" id="GO:0052621">
    <property type="term" value="F:diguanylate cyclase activity"/>
    <property type="evidence" value="ECO:0007669"/>
    <property type="project" value="UniProtKB-EC"/>
</dbReference>
<comment type="catalytic activity">
    <reaction evidence="7">
        <text>2 GTP = 3',3'-c-di-GMP + 2 diphosphate</text>
        <dbReference type="Rhea" id="RHEA:24898"/>
        <dbReference type="ChEBI" id="CHEBI:33019"/>
        <dbReference type="ChEBI" id="CHEBI:37565"/>
        <dbReference type="ChEBI" id="CHEBI:58805"/>
        <dbReference type="EC" id="2.7.7.65"/>
    </reaction>
</comment>
<dbReference type="InterPro" id="IPR029787">
    <property type="entry name" value="Nucleotide_cyclase"/>
</dbReference>
<dbReference type="AlphaFoldDB" id="A0A2W5DIX1"/>
<feature type="domain" description="GGDEF" evidence="10">
    <location>
        <begin position="430"/>
        <end position="561"/>
    </location>
</feature>
<sequence>MTRRPASLSTQLVLVLGGLALLTLVGVGLFLGRIATDELGRAQQAALQATARSAAELLATELRDREREIELLSLSPLLTRGVLDAPLVRETLQRRQVLHDELAWLGIASPDGRVLQSTGGLLVGASVAEREWFIGARDRVYVGDVHEAKLLARLLPGNPNGEPTRFVDFAAPIHDEQGQLRGVVGAHAHWRWITGIVEGSKKRHGGDASVDALIVDREGRVLYPEGLKLSTDGVAVLPKGRLDASARWFDGKDYLTAEAEVQARTHTDLGWRIIVRQPMSEAMRPVISLRNHLLLLGAGAALLALLLAWWLARRLSRPVEQLARFAQRVETAREMPELKAGTVRELSQLGEAISSMARSLLEAERGLQAANSSLEAQVQARTAELREANLALEKLASHDPLTGLANRRILDDRLAEALALDRRYAAKSGRRHALLLIDADHFKQVNDVHGHTAGDAVLRQLAGLLRQSVRASDTVARFGGEEFAVLLPECIDADEAMAAAEKIRAAVALAAFPEVGQLTVSLGVSLTRADDVSPKDLVMRADAALYQAKHGGRNRAALREA</sequence>
<dbReference type="PANTHER" id="PTHR45138">
    <property type="entry name" value="REGULATORY COMPONENTS OF SENSORY TRANSDUCTION SYSTEM"/>
    <property type="match status" value="1"/>
</dbReference>
<comment type="subcellular location">
    <subcellularLocation>
        <location evidence="1">Cell membrane</location>
        <topology evidence="1">Multi-pass membrane protein</topology>
    </subcellularLocation>
</comment>
<dbReference type="CDD" id="cd01949">
    <property type="entry name" value="GGDEF"/>
    <property type="match status" value="1"/>
</dbReference>
<keyword evidence="4 8" id="KW-0812">Transmembrane</keyword>
<evidence type="ECO:0000259" key="9">
    <source>
        <dbReference type="PROSITE" id="PS50885"/>
    </source>
</evidence>
<dbReference type="InterPro" id="IPR000160">
    <property type="entry name" value="GGDEF_dom"/>
</dbReference>
<dbReference type="Pfam" id="PF02743">
    <property type="entry name" value="dCache_1"/>
    <property type="match status" value="1"/>
</dbReference>
<dbReference type="GO" id="GO:0043709">
    <property type="term" value="P:cell adhesion involved in single-species biofilm formation"/>
    <property type="evidence" value="ECO:0007669"/>
    <property type="project" value="TreeGrafter"/>
</dbReference>
<evidence type="ECO:0000256" key="5">
    <source>
        <dbReference type="ARBA" id="ARBA00022989"/>
    </source>
</evidence>
<dbReference type="Gene3D" id="3.30.70.270">
    <property type="match status" value="1"/>
</dbReference>
<dbReference type="GO" id="GO:0005886">
    <property type="term" value="C:plasma membrane"/>
    <property type="evidence" value="ECO:0007669"/>
    <property type="project" value="UniProtKB-SubCell"/>
</dbReference>
<keyword evidence="5 8" id="KW-1133">Transmembrane helix</keyword>
<dbReference type="SUPFAM" id="SSF55073">
    <property type="entry name" value="Nucleotide cyclase"/>
    <property type="match status" value="1"/>
</dbReference>
<accession>A0A2W5DIX1</accession>
<proteinExistence type="predicted"/>